<dbReference type="AlphaFoldDB" id="A0A0N0P2F1"/>
<evidence type="ECO:0000256" key="1">
    <source>
        <dbReference type="SAM" id="MobiDB-lite"/>
    </source>
</evidence>
<organism evidence="2 3">
    <name type="scientific">Leptomonas seymouri</name>
    <dbReference type="NCBI Taxonomy" id="5684"/>
    <lineage>
        <taxon>Eukaryota</taxon>
        <taxon>Discoba</taxon>
        <taxon>Euglenozoa</taxon>
        <taxon>Kinetoplastea</taxon>
        <taxon>Metakinetoplastina</taxon>
        <taxon>Trypanosomatida</taxon>
        <taxon>Trypanosomatidae</taxon>
        <taxon>Leishmaniinae</taxon>
        <taxon>Leptomonas</taxon>
    </lineage>
</organism>
<proteinExistence type="predicted"/>
<accession>A0A0N0P2F1</accession>
<feature type="compositionally biased region" description="Low complexity" evidence="1">
    <location>
        <begin position="167"/>
        <end position="180"/>
    </location>
</feature>
<dbReference type="VEuPathDB" id="TriTrypDB:Lsey_0501_0050"/>
<dbReference type="OMA" id="QHAVFAI"/>
<dbReference type="OrthoDB" id="266015at2759"/>
<gene>
    <name evidence="2" type="ORF">ABL78_8112</name>
</gene>
<feature type="compositionally biased region" description="Polar residues" evidence="1">
    <location>
        <begin position="227"/>
        <end position="237"/>
    </location>
</feature>
<comment type="caution">
    <text evidence="2">The sequence shown here is derived from an EMBL/GenBank/DDBJ whole genome shotgun (WGS) entry which is preliminary data.</text>
</comment>
<dbReference type="EMBL" id="LJSK01000501">
    <property type="protein sequence ID" value="KPI82879.1"/>
    <property type="molecule type" value="Genomic_DNA"/>
</dbReference>
<feature type="compositionally biased region" description="Polar residues" evidence="1">
    <location>
        <begin position="259"/>
        <end position="274"/>
    </location>
</feature>
<name>A0A0N0P2F1_LEPSE</name>
<evidence type="ECO:0000313" key="3">
    <source>
        <dbReference type="Proteomes" id="UP000038009"/>
    </source>
</evidence>
<sequence length="356" mass="38086">MCSLVLPIDIPPSERTRLCRSASEDVCSHSAHHVRYAAEVSSEDAAAEPYVRAVYIYQACTVTAERVSIASGEECSSYLRNILRACVANCAASTCAPCWLTVMLGDTCILQHAVFAMMADSPVPHSWTTAIAVQPSGVPLQPGIARWSLCAEPAPCRAVLDGNVHTPPSAALAEASSAPPQEISPVQREPPQSQRPAQGLEASSLSTAHSDTPAHVHSASMVAESTEAISRQPQAQQPVCADPRPRGAGPYTPRKASTALPTATSRRSSQSTHPNAPPPQSNCVMVYDSPQADLVAPSDGRQWGDLACRTRYSPRREELWELADTVMTHNYVEAMFSSGGKPAYIESYPHNRMGTA</sequence>
<protein>
    <submittedName>
        <fullName evidence="2">Uncharacterized protein</fullName>
    </submittedName>
</protein>
<evidence type="ECO:0000313" key="2">
    <source>
        <dbReference type="EMBL" id="KPI82879.1"/>
    </source>
</evidence>
<dbReference type="Proteomes" id="UP000038009">
    <property type="component" value="Unassembled WGS sequence"/>
</dbReference>
<feature type="compositionally biased region" description="Polar residues" evidence="1">
    <location>
        <begin position="190"/>
        <end position="210"/>
    </location>
</feature>
<keyword evidence="3" id="KW-1185">Reference proteome</keyword>
<reference evidence="2 3" key="1">
    <citation type="journal article" date="2015" name="PLoS Pathog.">
        <title>Leptomonas seymouri: Adaptations to the Dixenous Life Cycle Analyzed by Genome Sequencing, Transcriptome Profiling and Co-infection with Leishmania donovani.</title>
        <authorList>
            <person name="Kraeva N."/>
            <person name="Butenko A."/>
            <person name="Hlavacova J."/>
            <person name="Kostygov A."/>
            <person name="Myskova J."/>
            <person name="Grybchuk D."/>
            <person name="Lestinova T."/>
            <person name="Votypka J."/>
            <person name="Volf P."/>
            <person name="Opperdoes F."/>
            <person name="Flegontov P."/>
            <person name="Lukes J."/>
            <person name="Yurchenko V."/>
        </authorList>
    </citation>
    <scope>NUCLEOTIDE SEQUENCE [LARGE SCALE GENOMIC DNA]</scope>
    <source>
        <strain evidence="2 3">ATCC 30220</strain>
    </source>
</reference>
<feature type="region of interest" description="Disordered" evidence="1">
    <location>
        <begin position="167"/>
        <end position="281"/>
    </location>
</feature>